<reference evidence="2" key="1">
    <citation type="submission" date="2018-04" db="EMBL/GenBank/DDBJ databases">
        <title>Genomes of Endosymbiotic and Endophytic Bradyrhizobium Publication status.</title>
        <authorList>
            <person name="Guha S."/>
            <person name="Jorrin B."/>
            <person name="Sarkar M."/>
            <person name="Poole P.S."/>
            <person name="DasGupta M."/>
        </authorList>
    </citation>
    <scope>NUCLEOTIDE SEQUENCE</scope>
    <source>
        <strain evidence="2">WBOS16</strain>
    </source>
</reference>
<gene>
    <name evidence="2" type="ORF">DCM83_01405</name>
</gene>
<proteinExistence type="predicted"/>
<protein>
    <submittedName>
        <fullName evidence="2">Uncharacterized protein</fullName>
    </submittedName>
</protein>
<name>A0AAE9N6Y3_9BRAD</name>
<keyword evidence="1" id="KW-0732">Signal</keyword>
<sequence>MRIEFPAGWRRYSAVVVAAMLLLASPARAGCSLEDLAKSFYGTLKATYDCESLCSDSETNCDIAIALDLALAGVAIQGSDTGKGQDLVDQFCAQATGSGDVIADKLQAIFGSSIPADIYKKLKENSSAQKIAKCSCETEQSTNSIGFDLGECAQDLLCGGLGIGCNCTRPPPQKAYCGSVDVKHCQPMGHFDQMKDPACIPYSSISNCNPNWQKCGYGDNIPTVAKADTPDGTLAIWLPPTQENTGCDPVQSCFCPKPMVPAWHEVPNPGTDVHRWLFACDCPYEADNPDRQTHPGPILPSGLSQCLCDNTNQPANLGFAPFGMCPPPACPAGQIRIGQSGECVKPCADPTQGMAFDGSCCNPAQMTTCGQCCPPGTIPDSNSGTCVPKPIVK</sequence>
<feature type="chain" id="PRO_5042233197" evidence="1">
    <location>
        <begin position="30"/>
        <end position="393"/>
    </location>
</feature>
<dbReference type="Proteomes" id="UP001058872">
    <property type="component" value="Chromosome"/>
</dbReference>
<organism evidence="2 3">
    <name type="scientific">Bradyrhizobium betae</name>
    <dbReference type="NCBI Taxonomy" id="244734"/>
    <lineage>
        <taxon>Bacteria</taxon>
        <taxon>Pseudomonadati</taxon>
        <taxon>Pseudomonadota</taxon>
        <taxon>Alphaproteobacteria</taxon>
        <taxon>Hyphomicrobiales</taxon>
        <taxon>Nitrobacteraceae</taxon>
        <taxon>Bradyrhizobium</taxon>
    </lineage>
</organism>
<evidence type="ECO:0000313" key="2">
    <source>
        <dbReference type="EMBL" id="UUO64015.1"/>
    </source>
</evidence>
<dbReference type="AlphaFoldDB" id="A0AAE9N6Y3"/>
<evidence type="ECO:0000256" key="1">
    <source>
        <dbReference type="SAM" id="SignalP"/>
    </source>
</evidence>
<evidence type="ECO:0000313" key="3">
    <source>
        <dbReference type="Proteomes" id="UP001058872"/>
    </source>
</evidence>
<dbReference type="EMBL" id="CP028989">
    <property type="protein sequence ID" value="UUO64015.1"/>
    <property type="molecule type" value="Genomic_DNA"/>
</dbReference>
<feature type="signal peptide" evidence="1">
    <location>
        <begin position="1"/>
        <end position="29"/>
    </location>
</feature>
<accession>A0AAE9N6Y3</accession>